<sequence length="236" mass="25685">MAPLPSKRSRRPVPVAHRRDNQAARSRTGSRLRLSDFKFTALQMGVLGLCAVMIVLMISMPVRNYFQQRGEIARLTASVEAKQAEKQRLLDEIDKQRSDAYLKEQARVRLGVIEPGETAFRIMVPVPEDPADGPTTPDGTPTGELGPWWEVMWDSIADPGAAPVLPEHRPADDGQPDAPENQQTPFDGIGTVDSSIFDPDHDPLAPADDPQPPADNPQPPAEQPDSGGHTDNAPPA</sequence>
<keyword evidence="3" id="KW-0812">Transmembrane</keyword>
<keyword evidence="3" id="KW-0472">Membrane</keyword>
<feature type="region of interest" description="Disordered" evidence="2">
    <location>
        <begin position="126"/>
        <end position="147"/>
    </location>
</feature>
<dbReference type="InterPro" id="IPR007060">
    <property type="entry name" value="FtsL/DivIC"/>
</dbReference>
<organism evidence="4 5">
    <name type="scientific">Corynebacterium mendelii</name>
    <dbReference type="NCBI Taxonomy" id="2765362"/>
    <lineage>
        <taxon>Bacteria</taxon>
        <taxon>Bacillati</taxon>
        <taxon>Actinomycetota</taxon>
        <taxon>Actinomycetes</taxon>
        <taxon>Mycobacteriales</taxon>
        <taxon>Corynebacteriaceae</taxon>
        <taxon>Corynebacterium</taxon>
    </lineage>
</organism>
<dbReference type="Pfam" id="PF04977">
    <property type="entry name" value="DivIC"/>
    <property type="match status" value="1"/>
</dbReference>
<comment type="caution">
    <text evidence="4">The sequence shown here is derived from an EMBL/GenBank/DDBJ whole genome shotgun (WGS) entry which is preliminary data.</text>
</comment>
<feature type="compositionally biased region" description="Low complexity" evidence="2">
    <location>
        <begin position="132"/>
        <end position="147"/>
    </location>
</feature>
<evidence type="ECO:0000313" key="4">
    <source>
        <dbReference type="EMBL" id="MBN9644770.1"/>
    </source>
</evidence>
<name>A0A939E0M3_9CORY</name>
<dbReference type="AlphaFoldDB" id="A0A939E0M3"/>
<keyword evidence="1" id="KW-0175">Coiled coil</keyword>
<feature type="transmembrane region" description="Helical" evidence="3">
    <location>
        <begin position="39"/>
        <end position="60"/>
    </location>
</feature>
<evidence type="ECO:0000256" key="1">
    <source>
        <dbReference type="SAM" id="Coils"/>
    </source>
</evidence>
<evidence type="ECO:0000256" key="3">
    <source>
        <dbReference type="SAM" id="Phobius"/>
    </source>
</evidence>
<feature type="coiled-coil region" evidence="1">
    <location>
        <begin position="72"/>
        <end position="99"/>
    </location>
</feature>
<evidence type="ECO:0000313" key="5">
    <source>
        <dbReference type="Proteomes" id="UP000664332"/>
    </source>
</evidence>
<feature type="compositionally biased region" description="Pro residues" evidence="2">
    <location>
        <begin position="209"/>
        <end position="222"/>
    </location>
</feature>
<reference evidence="4" key="1">
    <citation type="submission" date="2021-03" db="EMBL/GenBank/DDBJ databases">
        <authorList>
            <person name="Sun Q."/>
        </authorList>
    </citation>
    <scope>NUCLEOTIDE SEQUENCE</scope>
    <source>
        <strain evidence="4">CCM 8862</strain>
    </source>
</reference>
<keyword evidence="3" id="KW-1133">Transmembrane helix</keyword>
<protein>
    <submittedName>
        <fullName evidence="4">Septum formation initiator family protein</fullName>
    </submittedName>
</protein>
<evidence type="ECO:0000256" key="2">
    <source>
        <dbReference type="SAM" id="MobiDB-lite"/>
    </source>
</evidence>
<feature type="region of interest" description="Disordered" evidence="2">
    <location>
        <begin position="159"/>
        <end position="236"/>
    </location>
</feature>
<dbReference type="Proteomes" id="UP000664332">
    <property type="component" value="Unassembled WGS sequence"/>
</dbReference>
<accession>A0A939E0M3</accession>
<dbReference type="RefSeq" id="WP_207279244.1">
    <property type="nucleotide sequence ID" value="NZ_JAFLEQ010000016.1"/>
</dbReference>
<gene>
    <name evidence="4" type="ORF">JZY06_09140</name>
</gene>
<dbReference type="EMBL" id="JAFLEQ010000016">
    <property type="protein sequence ID" value="MBN9644770.1"/>
    <property type="molecule type" value="Genomic_DNA"/>
</dbReference>
<feature type="region of interest" description="Disordered" evidence="2">
    <location>
        <begin position="1"/>
        <end position="27"/>
    </location>
</feature>
<keyword evidence="5" id="KW-1185">Reference proteome</keyword>
<proteinExistence type="predicted"/>